<dbReference type="Proteomes" id="UP001239111">
    <property type="component" value="Chromosome 3"/>
</dbReference>
<comment type="caution">
    <text evidence="1">The sequence shown here is derived from an EMBL/GenBank/DDBJ whole genome shotgun (WGS) entry which is preliminary data.</text>
</comment>
<name>A0ACC2NUI2_9HYME</name>
<gene>
    <name evidence="1" type="ORF">QAD02_005770</name>
</gene>
<accession>A0ACC2NUI2</accession>
<organism evidence="1 2">
    <name type="scientific">Eretmocerus hayati</name>
    <dbReference type="NCBI Taxonomy" id="131215"/>
    <lineage>
        <taxon>Eukaryota</taxon>
        <taxon>Metazoa</taxon>
        <taxon>Ecdysozoa</taxon>
        <taxon>Arthropoda</taxon>
        <taxon>Hexapoda</taxon>
        <taxon>Insecta</taxon>
        <taxon>Pterygota</taxon>
        <taxon>Neoptera</taxon>
        <taxon>Endopterygota</taxon>
        <taxon>Hymenoptera</taxon>
        <taxon>Apocrita</taxon>
        <taxon>Proctotrupomorpha</taxon>
        <taxon>Chalcidoidea</taxon>
        <taxon>Aphelinidae</taxon>
        <taxon>Aphelininae</taxon>
        <taxon>Eretmocerus</taxon>
    </lineage>
</organism>
<proteinExistence type="predicted"/>
<protein>
    <submittedName>
        <fullName evidence="1">Uncharacterized protein</fullName>
    </submittedName>
</protein>
<evidence type="ECO:0000313" key="2">
    <source>
        <dbReference type="Proteomes" id="UP001239111"/>
    </source>
</evidence>
<evidence type="ECO:0000313" key="1">
    <source>
        <dbReference type="EMBL" id="KAJ8674508.1"/>
    </source>
</evidence>
<sequence>MFSNDQFDTNFEARLRKLDRIVEETVKKQDELAESSFDNRTKEKKSAEEISYILPLSERHYLITKGEIGTSQNMSEFAKLMNLLVEKVISGFSREKRSDIDKKLSDRWNKLRSRLQDGTNFLFYVIYRDSGTSENDEIKKQLHVHVAISGSGESGKQHYLDELNLCQQVLKTDIENLEVTGYDIKGIFVPFSKEDGRTTTKASAKSFKQFEGVLAKRSDTFIKRSLMTNLLQGPIKINYHTEKTLLSNIMEDWPTLDSDFTIARKHREKIKEKMGQYKINKQYNYSSGLRLDNPGSSVIEDFEDSDEFDEMRLKYKESLGKLWKRFERIGILNLLKYRAHCSEDNLIDYLMVRSDILREKGTHYIFSVKMSENGKEAEPKRNFSNKGSKAISIRPPCSFCMIHFPLKFAAIAQHQAGLPHSAFGRRNSEAMRMRLNKISFADKLSYLRNFEQHKIDLQFLKSCENFRDGLNRNCPSDWSKVFDCWCLRKELFFSCWRNTLSYSSSMAWNDPRDTFDRIICEAAKFGKTMTIKLLDDKKIPINSGYDDEKRNKYLNAAIENNHAETVEMIIKVEQEKAELVLHGYERKSSALHFAASYPRRDIFENIWKALGNVRSLDETLIWELLDLAVCFADFEMVEYIYKIWENSPGYCETSSQKHLSRELSILNSAGMRGDYKICDYLVTKTRFSDAIMQPTPFLYAIRTSHASVAKLLFDKMTKSWILIDLYLRHAPHNIPS</sequence>
<keyword evidence="2" id="KW-1185">Reference proteome</keyword>
<dbReference type="EMBL" id="CM056743">
    <property type="protein sequence ID" value="KAJ8674508.1"/>
    <property type="molecule type" value="Genomic_DNA"/>
</dbReference>
<reference evidence="1" key="1">
    <citation type="submission" date="2023-04" db="EMBL/GenBank/DDBJ databases">
        <title>A chromosome-level genome assembly of the parasitoid wasp Eretmocerus hayati.</title>
        <authorList>
            <person name="Zhong Y."/>
            <person name="Liu S."/>
            <person name="Liu Y."/>
        </authorList>
    </citation>
    <scope>NUCLEOTIDE SEQUENCE</scope>
    <source>
        <strain evidence="1">ZJU_SS_LIU_2023</strain>
    </source>
</reference>